<protein>
    <submittedName>
        <fullName evidence="2">Uncharacterized protein</fullName>
    </submittedName>
</protein>
<keyword evidence="1" id="KW-1133">Transmembrane helix</keyword>
<keyword evidence="1" id="KW-0812">Transmembrane</keyword>
<dbReference type="EMBL" id="GBRH01171983">
    <property type="protein sequence ID" value="JAE25913.1"/>
    <property type="molecule type" value="Transcribed_RNA"/>
</dbReference>
<dbReference type="AlphaFoldDB" id="A0A0A9GZ92"/>
<organism evidence="2">
    <name type="scientific">Arundo donax</name>
    <name type="common">Giant reed</name>
    <name type="synonym">Donax arundinaceus</name>
    <dbReference type="NCBI Taxonomy" id="35708"/>
    <lineage>
        <taxon>Eukaryota</taxon>
        <taxon>Viridiplantae</taxon>
        <taxon>Streptophyta</taxon>
        <taxon>Embryophyta</taxon>
        <taxon>Tracheophyta</taxon>
        <taxon>Spermatophyta</taxon>
        <taxon>Magnoliopsida</taxon>
        <taxon>Liliopsida</taxon>
        <taxon>Poales</taxon>
        <taxon>Poaceae</taxon>
        <taxon>PACMAD clade</taxon>
        <taxon>Arundinoideae</taxon>
        <taxon>Arundineae</taxon>
        <taxon>Arundo</taxon>
    </lineage>
</organism>
<evidence type="ECO:0000256" key="1">
    <source>
        <dbReference type="SAM" id="Phobius"/>
    </source>
</evidence>
<proteinExistence type="predicted"/>
<keyword evidence="1" id="KW-0472">Membrane</keyword>
<feature type="transmembrane region" description="Helical" evidence="1">
    <location>
        <begin position="6"/>
        <end position="25"/>
    </location>
</feature>
<reference evidence="2" key="2">
    <citation type="journal article" date="2015" name="Data Brief">
        <title>Shoot transcriptome of the giant reed, Arundo donax.</title>
        <authorList>
            <person name="Barrero R.A."/>
            <person name="Guerrero F.D."/>
            <person name="Moolhuijzen P."/>
            <person name="Goolsby J.A."/>
            <person name="Tidwell J."/>
            <person name="Bellgard S.E."/>
            <person name="Bellgard M.I."/>
        </authorList>
    </citation>
    <scope>NUCLEOTIDE SEQUENCE</scope>
    <source>
        <tissue evidence="2">Shoot tissue taken approximately 20 cm above the soil surface</tissue>
    </source>
</reference>
<name>A0A0A9GZ92_ARUDO</name>
<sequence>MLESEVSTSLLVFVCWALVVILKSLC</sequence>
<accession>A0A0A9GZ92</accession>
<reference evidence="2" key="1">
    <citation type="submission" date="2014-09" db="EMBL/GenBank/DDBJ databases">
        <authorList>
            <person name="Magalhaes I.L.F."/>
            <person name="Oliveira U."/>
            <person name="Santos F.R."/>
            <person name="Vidigal T.H.D.A."/>
            <person name="Brescovit A.D."/>
            <person name="Santos A.J."/>
        </authorList>
    </citation>
    <scope>NUCLEOTIDE SEQUENCE</scope>
    <source>
        <tissue evidence="2">Shoot tissue taken approximately 20 cm above the soil surface</tissue>
    </source>
</reference>
<evidence type="ECO:0000313" key="2">
    <source>
        <dbReference type="EMBL" id="JAE25913.1"/>
    </source>
</evidence>